<name>A0A979H0C7_CHIPD</name>
<dbReference type="KEGG" id="cpi:Cpin_7302"/>
<dbReference type="Proteomes" id="UP000002215">
    <property type="component" value="Chromosome"/>
</dbReference>
<evidence type="ECO:0000313" key="1">
    <source>
        <dbReference type="EMBL" id="ACU64701.1"/>
    </source>
</evidence>
<organism evidence="1 2">
    <name type="scientific">Chitinophaga pinensis (strain ATCC 43595 / DSM 2588 / LMG 13176 / NBRC 15968 / NCIMB 11800 / UQM 2034)</name>
    <dbReference type="NCBI Taxonomy" id="485918"/>
    <lineage>
        <taxon>Bacteria</taxon>
        <taxon>Pseudomonadati</taxon>
        <taxon>Bacteroidota</taxon>
        <taxon>Chitinophagia</taxon>
        <taxon>Chitinophagales</taxon>
        <taxon>Chitinophagaceae</taxon>
        <taxon>Chitinophaga</taxon>
    </lineage>
</organism>
<sequence length="39" mass="4444">MVFANLKDIFLNAITNIVLHPRVEIINIPEDHKTITKGD</sequence>
<protein>
    <submittedName>
        <fullName evidence="1">Uncharacterized protein</fullName>
    </submittedName>
</protein>
<accession>A0A979H0C7</accession>
<proteinExistence type="predicted"/>
<reference evidence="1 2" key="2">
    <citation type="journal article" date="2010" name="Stand. Genomic Sci.">
        <title>Complete genome sequence of Chitinophaga pinensis type strain (UQM 2034).</title>
        <authorList>
            <person name="Glavina Del Rio T."/>
            <person name="Abt B."/>
            <person name="Spring S."/>
            <person name="Lapidus A."/>
            <person name="Nolan M."/>
            <person name="Tice H."/>
            <person name="Copeland A."/>
            <person name="Cheng J.F."/>
            <person name="Chen F."/>
            <person name="Bruce D."/>
            <person name="Goodwin L."/>
            <person name="Pitluck S."/>
            <person name="Ivanova N."/>
            <person name="Mavromatis K."/>
            <person name="Mikhailova N."/>
            <person name="Pati A."/>
            <person name="Chen A."/>
            <person name="Palaniappan K."/>
            <person name="Land M."/>
            <person name="Hauser L."/>
            <person name="Chang Y.J."/>
            <person name="Jeffries C.D."/>
            <person name="Chain P."/>
            <person name="Saunders E."/>
            <person name="Detter J.C."/>
            <person name="Brettin T."/>
            <person name="Rohde M."/>
            <person name="Goker M."/>
            <person name="Bristow J."/>
            <person name="Eisen J.A."/>
            <person name="Markowitz V."/>
            <person name="Hugenholtz P."/>
            <person name="Kyrpides N.C."/>
            <person name="Klenk H.P."/>
            <person name="Lucas S."/>
        </authorList>
    </citation>
    <scope>NUCLEOTIDE SEQUENCE [LARGE SCALE GENOMIC DNA]</scope>
    <source>
        <strain evidence="2">ATCC 43595 / DSM 2588 / LMG 13176 / NBRC 15968 / NCIMB 11800 / UQM 2034</strain>
    </source>
</reference>
<evidence type="ECO:0000313" key="2">
    <source>
        <dbReference type="Proteomes" id="UP000002215"/>
    </source>
</evidence>
<reference evidence="2" key="1">
    <citation type="submission" date="2009-08" db="EMBL/GenBank/DDBJ databases">
        <title>The complete genome of Chitinophaga pinensis DSM 2588.</title>
        <authorList>
            <consortium name="US DOE Joint Genome Institute (JGI-PGF)"/>
            <person name="Lucas S."/>
            <person name="Copeland A."/>
            <person name="Lapidus A."/>
            <person name="Glavina del Rio T."/>
            <person name="Dalin E."/>
            <person name="Tice H."/>
            <person name="Bruce D."/>
            <person name="Goodwin L."/>
            <person name="Pitluck S."/>
            <person name="Kyrpides N."/>
            <person name="Mavromatis K."/>
            <person name="Ivanova N."/>
            <person name="Mikhailova N."/>
            <person name="Sims D."/>
            <person name="Meinche L."/>
            <person name="Brettin T."/>
            <person name="Detter J.C."/>
            <person name="Han C."/>
            <person name="Larimer F."/>
            <person name="Land M."/>
            <person name="Hauser L."/>
            <person name="Markowitz V."/>
            <person name="Cheng J.-F."/>
            <person name="Hugenholtz P."/>
            <person name="Woyke T."/>
            <person name="Wu D."/>
            <person name="Spring S."/>
            <person name="Klenk H.-P."/>
            <person name="Eisen J.A."/>
        </authorList>
    </citation>
    <scope>NUCLEOTIDE SEQUENCE [LARGE SCALE GENOMIC DNA]</scope>
    <source>
        <strain evidence="2">ATCC 43595 / DSM 2588 / LMG 13176 / NBRC 15968 / NCIMB 11800 / UQM 2034</strain>
    </source>
</reference>
<dbReference type="EMBL" id="CP001699">
    <property type="protein sequence ID" value="ACU64701.1"/>
    <property type="molecule type" value="Genomic_DNA"/>
</dbReference>
<dbReference type="AlphaFoldDB" id="A0A979H0C7"/>
<gene>
    <name evidence="1" type="ordered locus">Cpin_7302</name>
</gene>